<dbReference type="AlphaFoldDB" id="A0AAF0E2H7"/>
<dbReference type="InterPro" id="IPR023405">
    <property type="entry name" value="Topo_IA_core_domain"/>
</dbReference>
<dbReference type="FunFam" id="3.40.50.140:FF:000005">
    <property type="entry name" value="DNA topoisomerase"/>
    <property type="match status" value="1"/>
</dbReference>
<proteinExistence type="inferred from homology"/>
<dbReference type="GO" id="GO:0006281">
    <property type="term" value="P:DNA repair"/>
    <property type="evidence" value="ECO:0007669"/>
    <property type="project" value="TreeGrafter"/>
</dbReference>
<accession>A0AAF0E2H7</accession>
<dbReference type="GO" id="GO:0031422">
    <property type="term" value="C:RecQ family helicase-topoisomerase III complex"/>
    <property type="evidence" value="ECO:0007669"/>
    <property type="project" value="TreeGrafter"/>
</dbReference>
<name>A0AAF0E2H7_9BASI</name>
<gene>
    <name evidence="5" type="primary">TOP3_2</name>
    <name evidence="5" type="ORF">MOBT1_003113</name>
</gene>
<dbReference type="EC" id="5.6.2.1" evidence="2"/>
<dbReference type="InterPro" id="IPR013825">
    <property type="entry name" value="Topo_IA_cen_sub2"/>
</dbReference>
<dbReference type="EMBL" id="CP119941">
    <property type="protein sequence ID" value="WFD04404.1"/>
    <property type="molecule type" value="Genomic_DNA"/>
</dbReference>
<comment type="catalytic activity">
    <reaction evidence="2">
        <text>ATP-independent breakage of single-stranded DNA, followed by passage and rejoining.</text>
        <dbReference type="EC" id="5.6.2.1"/>
    </reaction>
</comment>
<sequence length="302" mass="34098">MRVLCVAEKPSIAKTITQMLSSGSFSNRAGRDKYCRNYDFVYRLPRAVLGLSGTSPPLSVEMTMTSVRGHMMEVDFPDEYKWGRCDPAALFAAPTTLRIAKDAQKVADNLAAEARRADMLMIWTDCDREGEQIGYEVMQHCRSVRASLRVKRARFSALIANQIHRACTNPVDLDLNAAYAVEARQQIDLRAGAAFTRLQTTMLGRRLSALEGMVISYGPCQFPTLGFVVDHYKRVQAFVPEPFWTIEVKHRTRSGTVEFLWERKHLFDHTPAAALHARCIAAENAVVRQVTRRPVSKRYVLS</sequence>
<dbReference type="PANTHER" id="PTHR11390:SF21">
    <property type="entry name" value="DNA TOPOISOMERASE 3-ALPHA"/>
    <property type="match status" value="1"/>
</dbReference>
<dbReference type="Pfam" id="PF01131">
    <property type="entry name" value="Topoisom_bac"/>
    <property type="match status" value="1"/>
</dbReference>
<feature type="domain" description="Toprim" evidence="3">
    <location>
        <begin position="2"/>
        <end position="156"/>
    </location>
</feature>
<dbReference type="CDD" id="cd03362">
    <property type="entry name" value="TOPRIM_TopoIA_TopoIII"/>
    <property type="match status" value="1"/>
</dbReference>
<feature type="domain" description="Topo IA-type catalytic" evidence="4">
    <location>
        <begin position="174"/>
        <end position="302"/>
    </location>
</feature>
<dbReference type="InterPro" id="IPR000380">
    <property type="entry name" value="Topo_IA"/>
</dbReference>
<dbReference type="GO" id="GO:0005634">
    <property type="term" value="C:nucleus"/>
    <property type="evidence" value="ECO:0007669"/>
    <property type="project" value="TreeGrafter"/>
</dbReference>
<dbReference type="Pfam" id="PF01751">
    <property type="entry name" value="Toprim"/>
    <property type="match status" value="1"/>
</dbReference>
<keyword evidence="2" id="KW-0238">DNA-binding</keyword>
<dbReference type="SMART" id="SM00493">
    <property type="entry name" value="TOPRIM"/>
    <property type="match status" value="1"/>
</dbReference>
<keyword evidence="1 2" id="KW-0413">Isomerase</keyword>
<protein>
    <recommendedName>
        <fullName evidence="2">DNA topoisomerase</fullName>
        <ecNumber evidence="2">5.6.2.1</ecNumber>
    </recommendedName>
</protein>
<keyword evidence="6" id="KW-1185">Reference proteome</keyword>
<evidence type="ECO:0000313" key="5">
    <source>
        <dbReference type="EMBL" id="WFD04404.1"/>
    </source>
</evidence>
<dbReference type="InterPro" id="IPR013497">
    <property type="entry name" value="Topo_IA_cen"/>
</dbReference>
<evidence type="ECO:0000256" key="2">
    <source>
        <dbReference type="RuleBase" id="RU362092"/>
    </source>
</evidence>
<evidence type="ECO:0000313" key="6">
    <source>
        <dbReference type="Proteomes" id="UP001214603"/>
    </source>
</evidence>
<comment type="function">
    <text evidence="2">Introduces a single-strand break via transesterification at a target site in duplex DNA. Releases the supercoiling and torsional tension of DNA introduced during the DNA replication and transcription by transiently cleaving and rejoining one strand of the DNA duplex. The scissile phosphodiester is attacked by the catalytic tyrosine of the enzyme, resulting in the formation of a DNA-(5'-phosphotyrosyl)-enzyme intermediate and the expulsion of a 3'-OH DNA strand.</text>
</comment>
<dbReference type="InterPro" id="IPR006171">
    <property type="entry name" value="TOPRIM_dom"/>
</dbReference>
<dbReference type="Gene3D" id="1.10.460.10">
    <property type="entry name" value="Topoisomerase I, domain 2"/>
    <property type="match status" value="1"/>
</dbReference>
<dbReference type="GO" id="GO:0003917">
    <property type="term" value="F:DNA topoisomerase type I (single strand cut, ATP-independent) activity"/>
    <property type="evidence" value="ECO:0007669"/>
    <property type="project" value="UniProtKB-EC"/>
</dbReference>
<dbReference type="GO" id="GO:0006265">
    <property type="term" value="P:DNA topological change"/>
    <property type="evidence" value="ECO:0007669"/>
    <property type="project" value="InterPro"/>
</dbReference>
<reference evidence="5" key="1">
    <citation type="submission" date="2023-03" db="EMBL/GenBank/DDBJ databases">
        <title>Mating type loci evolution in Malassezia.</title>
        <authorList>
            <person name="Coelho M.A."/>
        </authorList>
    </citation>
    <scope>NUCLEOTIDE SEQUENCE</scope>
    <source>
        <strain evidence="5">CBS 7876</strain>
    </source>
</reference>
<evidence type="ECO:0000259" key="4">
    <source>
        <dbReference type="PROSITE" id="PS52039"/>
    </source>
</evidence>
<comment type="similarity">
    <text evidence="2">Belongs to the type IA topoisomerase family.</text>
</comment>
<dbReference type="SUPFAM" id="SSF56712">
    <property type="entry name" value="Prokaryotic type I DNA topoisomerase"/>
    <property type="match status" value="1"/>
</dbReference>
<dbReference type="Gene3D" id="3.40.50.140">
    <property type="match status" value="1"/>
</dbReference>
<dbReference type="PROSITE" id="PS52039">
    <property type="entry name" value="TOPO_IA_2"/>
    <property type="match status" value="1"/>
</dbReference>
<evidence type="ECO:0000259" key="3">
    <source>
        <dbReference type="PROSITE" id="PS50880"/>
    </source>
</evidence>
<keyword evidence="2" id="KW-0799">Topoisomerase</keyword>
<dbReference type="GO" id="GO:0006310">
    <property type="term" value="P:DNA recombination"/>
    <property type="evidence" value="ECO:0007669"/>
    <property type="project" value="TreeGrafter"/>
</dbReference>
<dbReference type="SMART" id="SM00436">
    <property type="entry name" value="TOP1Bc"/>
    <property type="match status" value="1"/>
</dbReference>
<dbReference type="Gene3D" id="2.70.20.10">
    <property type="entry name" value="Topoisomerase I, domain 3"/>
    <property type="match status" value="1"/>
</dbReference>
<dbReference type="InterPro" id="IPR003601">
    <property type="entry name" value="Topo_IA_2"/>
</dbReference>
<dbReference type="PANTHER" id="PTHR11390">
    <property type="entry name" value="PROKARYOTIC DNA TOPOISOMERASE"/>
    <property type="match status" value="1"/>
</dbReference>
<dbReference type="PROSITE" id="PS50880">
    <property type="entry name" value="TOPRIM"/>
    <property type="match status" value="1"/>
</dbReference>
<evidence type="ECO:0000256" key="1">
    <source>
        <dbReference type="ARBA" id="ARBA00023235"/>
    </source>
</evidence>
<dbReference type="Proteomes" id="UP001214603">
    <property type="component" value="Chromosome 8"/>
</dbReference>
<dbReference type="GO" id="GO:0003677">
    <property type="term" value="F:DNA binding"/>
    <property type="evidence" value="ECO:0007669"/>
    <property type="project" value="UniProtKB-KW"/>
</dbReference>
<organism evidence="5 6">
    <name type="scientific">Malassezia obtusa</name>
    <dbReference type="NCBI Taxonomy" id="76774"/>
    <lineage>
        <taxon>Eukaryota</taxon>
        <taxon>Fungi</taxon>
        <taxon>Dikarya</taxon>
        <taxon>Basidiomycota</taxon>
        <taxon>Ustilaginomycotina</taxon>
        <taxon>Malasseziomycetes</taxon>
        <taxon>Malasseziales</taxon>
        <taxon>Malasseziaceae</taxon>
        <taxon>Malassezia</taxon>
    </lineage>
</organism>
<dbReference type="InterPro" id="IPR034144">
    <property type="entry name" value="TOPRIM_TopoIII"/>
</dbReference>
<dbReference type="InterPro" id="IPR013824">
    <property type="entry name" value="Topo_IA_cen_sub1"/>
</dbReference>